<reference evidence="13 14" key="1">
    <citation type="submission" date="2021-02" db="EMBL/GenBank/DDBJ databases">
        <authorList>
            <person name="Vanwijnsberghe S."/>
        </authorList>
    </citation>
    <scope>NUCLEOTIDE SEQUENCE [LARGE SCALE GENOMIC DNA]</scope>
    <source>
        <strain evidence="13 14">R-69658</strain>
    </source>
</reference>
<feature type="signal peptide" evidence="11">
    <location>
        <begin position="1"/>
        <end position="20"/>
    </location>
</feature>
<name>A0ABN7KFE4_9BURK</name>
<dbReference type="Proteomes" id="UP000674425">
    <property type="component" value="Unassembled WGS sequence"/>
</dbReference>
<feature type="domain" description="Porin" evidence="12">
    <location>
        <begin position="10"/>
        <end position="310"/>
    </location>
</feature>
<sequence length="337" mass="36526">MIKNIALLLAIVPIASVVHAQSSVTLAGDIDGGIRYTNSKAGNQFSMNSNGLFTSNRIDFVGREDLGGGYDAHFQLESGFNLGNGALDNTTGVLFNRGAYVGLGGWFGSVNFGRQYTVAHDVVFDYDPFNFSYPAITPVTPATDGFRFNNDAKYSGEYGPFRFRAENSFGGVAGDFNAGSARGLGVQYKWGWLNVGGAYEYRTIQVGTTYQPDNYFTAGAELKFGALRFAGGYMNENQDATPPAADVRTLNYWGGITYDLNPFVRLGGAYYITDLPNSSGKRSQGIASVTYALSKQTRLYAEVDYIKFSGSYITNKTLNANGIPHQSAFSVGINHLF</sequence>
<dbReference type="SUPFAM" id="SSF56935">
    <property type="entry name" value="Porins"/>
    <property type="match status" value="1"/>
</dbReference>
<dbReference type="Gene3D" id="2.40.160.10">
    <property type="entry name" value="Porin"/>
    <property type="match status" value="1"/>
</dbReference>
<evidence type="ECO:0000256" key="8">
    <source>
        <dbReference type="ARBA" id="ARBA00023114"/>
    </source>
</evidence>
<evidence type="ECO:0000256" key="3">
    <source>
        <dbReference type="ARBA" id="ARBA00022448"/>
    </source>
</evidence>
<keyword evidence="10" id="KW-0998">Cell outer membrane</keyword>
<comment type="caution">
    <text evidence="13">The sequence shown here is derived from an EMBL/GenBank/DDBJ whole genome shotgun (WGS) entry which is preliminary data.</text>
</comment>
<evidence type="ECO:0000259" key="12">
    <source>
        <dbReference type="Pfam" id="PF13609"/>
    </source>
</evidence>
<comment type="subunit">
    <text evidence="2">Homotrimer.</text>
</comment>
<keyword evidence="5" id="KW-0812">Transmembrane</keyword>
<dbReference type="Pfam" id="PF13609">
    <property type="entry name" value="Porin_4"/>
    <property type="match status" value="1"/>
</dbReference>
<keyword evidence="9" id="KW-0472">Membrane</keyword>
<keyword evidence="7" id="KW-0406">Ion transport</keyword>
<keyword evidence="6 11" id="KW-0732">Signal</keyword>
<dbReference type="InterPro" id="IPR033900">
    <property type="entry name" value="Gram_neg_porin_domain"/>
</dbReference>
<evidence type="ECO:0000313" key="13">
    <source>
        <dbReference type="EMBL" id="CAE6690486.1"/>
    </source>
</evidence>
<evidence type="ECO:0000256" key="7">
    <source>
        <dbReference type="ARBA" id="ARBA00023065"/>
    </source>
</evidence>
<keyword evidence="4" id="KW-1134">Transmembrane beta strand</keyword>
<evidence type="ECO:0000256" key="2">
    <source>
        <dbReference type="ARBA" id="ARBA00011233"/>
    </source>
</evidence>
<gene>
    <name evidence="13" type="ORF">R69658_00013</name>
</gene>
<dbReference type="InterPro" id="IPR050298">
    <property type="entry name" value="Gram-neg_bact_OMP"/>
</dbReference>
<evidence type="ECO:0000256" key="10">
    <source>
        <dbReference type="ARBA" id="ARBA00023237"/>
    </source>
</evidence>
<evidence type="ECO:0000256" key="4">
    <source>
        <dbReference type="ARBA" id="ARBA00022452"/>
    </source>
</evidence>
<dbReference type="CDD" id="cd00342">
    <property type="entry name" value="gram_neg_porins"/>
    <property type="match status" value="1"/>
</dbReference>
<dbReference type="RefSeq" id="WP_200617711.1">
    <property type="nucleotide sequence ID" value="NZ_CAJNAU010000001.1"/>
</dbReference>
<dbReference type="EMBL" id="CAJNAU010000001">
    <property type="protein sequence ID" value="CAE6690486.1"/>
    <property type="molecule type" value="Genomic_DNA"/>
</dbReference>
<dbReference type="PANTHER" id="PTHR34501:SF9">
    <property type="entry name" value="MAJOR OUTER MEMBRANE PROTEIN P.IA"/>
    <property type="match status" value="1"/>
</dbReference>
<proteinExistence type="predicted"/>
<feature type="chain" id="PRO_5045752608" evidence="11">
    <location>
        <begin position="21"/>
        <end position="337"/>
    </location>
</feature>
<comment type="subcellular location">
    <subcellularLocation>
        <location evidence="1">Cell outer membrane</location>
        <topology evidence="1">Multi-pass membrane protein</topology>
    </subcellularLocation>
</comment>
<dbReference type="PANTHER" id="PTHR34501">
    <property type="entry name" value="PROTEIN YDDL-RELATED"/>
    <property type="match status" value="1"/>
</dbReference>
<evidence type="ECO:0000256" key="1">
    <source>
        <dbReference type="ARBA" id="ARBA00004571"/>
    </source>
</evidence>
<keyword evidence="14" id="KW-1185">Reference proteome</keyword>
<dbReference type="InterPro" id="IPR023614">
    <property type="entry name" value="Porin_dom_sf"/>
</dbReference>
<evidence type="ECO:0000256" key="9">
    <source>
        <dbReference type="ARBA" id="ARBA00023136"/>
    </source>
</evidence>
<protein>
    <submittedName>
        <fullName evidence="13">Outer membrane porin protein 32</fullName>
    </submittedName>
</protein>
<evidence type="ECO:0000313" key="14">
    <source>
        <dbReference type="Proteomes" id="UP000674425"/>
    </source>
</evidence>
<evidence type="ECO:0000256" key="6">
    <source>
        <dbReference type="ARBA" id="ARBA00022729"/>
    </source>
</evidence>
<accession>A0ABN7KFE4</accession>
<evidence type="ECO:0000256" key="11">
    <source>
        <dbReference type="SAM" id="SignalP"/>
    </source>
</evidence>
<organism evidence="13 14">
    <name type="scientific">Paraburkholderia aspalathi</name>
    <dbReference type="NCBI Taxonomy" id="1324617"/>
    <lineage>
        <taxon>Bacteria</taxon>
        <taxon>Pseudomonadati</taxon>
        <taxon>Pseudomonadota</taxon>
        <taxon>Betaproteobacteria</taxon>
        <taxon>Burkholderiales</taxon>
        <taxon>Burkholderiaceae</taxon>
        <taxon>Paraburkholderia</taxon>
    </lineage>
</organism>
<keyword evidence="8" id="KW-0626">Porin</keyword>
<keyword evidence="3" id="KW-0813">Transport</keyword>
<evidence type="ECO:0000256" key="5">
    <source>
        <dbReference type="ARBA" id="ARBA00022692"/>
    </source>
</evidence>